<keyword evidence="5 7" id="KW-1133">Transmembrane helix</keyword>
<evidence type="ECO:0000256" key="7">
    <source>
        <dbReference type="SAM" id="Phobius"/>
    </source>
</evidence>
<gene>
    <name evidence="8" type="primary">lgt</name>
    <name evidence="8" type="ORF">H8E19_00260</name>
</gene>
<dbReference type="Pfam" id="PF01790">
    <property type="entry name" value="LGT"/>
    <property type="match status" value="1"/>
</dbReference>
<keyword evidence="2" id="KW-1003">Cell membrane</keyword>
<dbReference type="GO" id="GO:0008961">
    <property type="term" value="F:phosphatidylglycerol-prolipoprotein diacylglyceryl transferase activity"/>
    <property type="evidence" value="ECO:0007669"/>
    <property type="project" value="InterPro"/>
</dbReference>
<keyword evidence="6 7" id="KW-0472">Membrane</keyword>
<organism evidence="8 9">
    <name type="scientific">Candidatus Desulfacyla euxinica</name>
    <dbReference type="NCBI Taxonomy" id="2841693"/>
    <lineage>
        <taxon>Bacteria</taxon>
        <taxon>Deltaproteobacteria</taxon>
        <taxon>Candidatus Desulfacyla</taxon>
    </lineage>
</organism>
<evidence type="ECO:0000313" key="8">
    <source>
        <dbReference type="EMBL" id="MBC8175805.1"/>
    </source>
</evidence>
<protein>
    <submittedName>
        <fullName evidence="8">Prolipoprotein diacylglyceryl transferase</fullName>
    </submittedName>
</protein>
<dbReference type="EMBL" id="JACNJD010000020">
    <property type="protein sequence ID" value="MBC8175805.1"/>
    <property type="molecule type" value="Genomic_DNA"/>
</dbReference>
<comment type="caution">
    <text evidence="8">The sequence shown here is derived from an EMBL/GenBank/DDBJ whole genome shotgun (WGS) entry which is preliminary data.</text>
</comment>
<feature type="non-terminal residue" evidence="8">
    <location>
        <position position="190"/>
    </location>
</feature>
<feature type="transmembrane region" description="Helical" evidence="7">
    <location>
        <begin position="12"/>
        <end position="30"/>
    </location>
</feature>
<keyword evidence="3 8" id="KW-0808">Transferase</keyword>
<evidence type="ECO:0000256" key="3">
    <source>
        <dbReference type="ARBA" id="ARBA00022679"/>
    </source>
</evidence>
<evidence type="ECO:0000256" key="6">
    <source>
        <dbReference type="ARBA" id="ARBA00023136"/>
    </source>
</evidence>
<dbReference type="NCBIfam" id="TIGR00544">
    <property type="entry name" value="lgt"/>
    <property type="match status" value="1"/>
</dbReference>
<name>A0A8J6T1G3_9DELT</name>
<dbReference type="Proteomes" id="UP000650524">
    <property type="component" value="Unassembled WGS sequence"/>
</dbReference>
<feature type="transmembrane region" description="Helical" evidence="7">
    <location>
        <begin position="163"/>
        <end position="186"/>
    </location>
</feature>
<evidence type="ECO:0000256" key="4">
    <source>
        <dbReference type="ARBA" id="ARBA00022692"/>
    </source>
</evidence>
<feature type="transmembrane region" description="Helical" evidence="7">
    <location>
        <begin position="50"/>
        <end position="73"/>
    </location>
</feature>
<proteinExistence type="inferred from homology"/>
<evidence type="ECO:0000313" key="9">
    <source>
        <dbReference type="Proteomes" id="UP000650524"/>
    </source>
</evidence>
<dbReference type="PANTHER" id="PTHR30589">
    <property type="entry name" value="PROLIPOPROTEIN DIACYLGLYCERYL TRANSFERASE"/>
    <property type="match status" value="1"/>
</dbReference>
<feature type="transmembrane region" description="Helical" evidence="7">
    <location>
        <begin position="85"/>
        <end position="105"/>
    </location>
</feature>
<dbReference type="GO" id="GO:0042158">
    <property type="term" value="P:lipoprotein biosynthetic process"/>
    <property type="evidence" value="ECO:0007669"/>
    <property type="project" value="InterPro"/>
</dbReference>
<keyword evidence="4 7" id="KW-0812">Transmembrane</keyword>
<dbReference type="InterPro" id="IPR001640">
    <property type="entry name" value="Lgt"/>
</dbReference>
<dbReference type="AlphaFoldDB" id="A0A8J6T1G3"/>
<evidence type="ECO:0000256" key="2">
    <source>
        <dbReference type="ARBA" id="ARBA00022475"/>
    </source>
</evidence>
<dbReference type="GO" id="GO:0005886">
    <property type="term" value="C:plasma membrane"/>
    <property type="evidence" value="ECO:0007669"/>
    <property type="project" value="InterPro"/>
</dbReference>
<reference evidence="8 9" key="1">
    <citation type="submission" date="2020-08" db="EMBL/GenBank/DDBJ databases">
        <title>Bridging the membrane lipid divide: bacteria of the FCB group superphylum have the potential to synthesize archaeal ether lipids.</title>
        <authorList>
            <person name="Villanueva L."/>
            <person name="Von Meijenfeldt F.A.B."/>
            <person name="Westbye A.B."/>
            <person name="Yadav S."/>
            <person name="Hopmans E.C."/>
            <person name="Dutilh B.E."/>
            <person name="Sinninghe Damste J.S."/>
        </authorList>
    </citation>
    <scope>NUCLEOTIDE SEQUENCE [LARGE SCALE GENOMIC DNA]</scope>
    <source>
        <strain evidence="8">NIOZ-UU27</strain>
    </source>
</reference>
<evidence type="ECO:0000256" key="1">
    <source>
        <dbReference type="ARBA" id="ARBA00007150"/>
    </source>
</evidence>
<accession>A0A8J6T1G3</accession>
<sequence>MFPDLFSIGPFTLHTYGLFVAVGFLAGLMVTVKIGKSEGIKPQQTMDMGFLIILAAIIGSRIMYVILNISYYIERPMDMFKIWEGGLVFSGGIICVVFVVMWYARKHHLSFWKVADLWAPAMALGQGIGRIGCFMAGCCYGRPSGSELAVTFTDPHALAPLNIPLYPTQLYSSLSGFIIFLVLILMHSRK</sequence>
<comment type="similarity">
    <text evidence="1">Belongs to the Lgt family.</text>
</comment>
<evidence type="ECO:0000256" key="5">
    <source>
        <dbReference type="ARBA" id="ARBA00022989"/>
    </source>
</evidence>
<dbReference type="PANTHER" id="PTHR30589:SF0">
    <property type="entry name" value="PHOSPHATIDYLGLYCEROL--PROLIPOPROTEIN DIACYLGLYCERYL TRANSFERASE"/>
    <property type="match status" value="1"/>
</dbReference>